<dbReference type="InterPro" id="IPR008313">
    <property type="entry name" value="GH125"/>
</dbReference>
<dbReference type="Proteomes" id="UP000315648">
    <property type="component" value="Unassembled WGS sequence"/>
</dbReference>
<dbReference type="SUPFAM" id="SSF48208">
    <property type="entry name" value="Six-hairpin glycosidases"/>
    <property type="match status" value="1"/>
</dbReference>
<dbReference type="AlphaFoldDB" id="A0A556QPG4"/>
<reference evidence="1 2" key="1">
    <citation type="submission" date="2019-07" db="EMBL/GenBank/DDBJ databases">
        <title>Description of 53C-WASEF.</title>
        <authorList>
            <person name="Pitt A."/>
            <person name="Hahn M.W."/>
        </authorList>
    </citation>
    <scope>NUCLEOTIDE SEQUENCE [LARGE SCALE GENOMIC DNA]</scope>
    <source>
        <strain evidence="1 2">53C-WASEF</strain>
    </source>
</reference>
<dbReference type="Gene3D" id="1.50.10.10">
    <property type="match status" value="1"/>
</dbReference>
<organism evidence="1 2">
    <name type="scientific">Rariglobus hedericola</name>
    <dbReference type="NCBI Taxonomy" id="2597822"/>
    <lineage>
        <taxon>Bacteria</taxon>
        <taxon>Pseudomonadati</taxon>
        <taxon>Verrucomicrobiota</taxon>
        <taxon>Opitutia</taxon>
        <taxon>Opitutales</taxon>
        <taxon>Opitutaceae</taxon>
        <taxon>Rariglobus</taxon>
    </lineage>
</organism>
<dbReference type="GO" id="GO:0005975">
    <property type="term" value="P:carbohydrate metabolic process"/>
    <property type="evidence" value="ECO:0007669"/>
    <property type="project" value="InterPro"/>
</dbReference>
<accession>A0A556QPG4</accession>
<name>A0A556QPG4_9BACT</name>
<keyword evidence="2" id="KW-1185">Reference proteome</keyword>
<keyword evidence="1" id="KW-0378">Hydrolase</keyword>
<dbReference type="PIRSF" id="PIRSF028846">
    <property type="entry name" value="UCP028846"/>
    <property type="match status" value="1"/>
</dbReference>
<comment type="caution">
    <text evidence="1">The sequence shown here is derived from an EMBL/GenBank/DDBJ whole genome shotgun (WGS) entry which is preliminary data.</text>
</comment>
<dbReference type="PANTHER" id="PTHR31047">
    <property type="entry name" value="MEIOTICALLY UP-REGULATED GENE 157 PROTEIN"/>
    <property type="match status" value="1"/>
</dbReference>
<gene>
    <name evidence="1" type="ORF">FPL22_04335</name>
</gene>
<dbReference type="GO" id="GO:0016787">
    <property type="term" value="F:hydrolase activity"/>
    <property type="evidence" value="ECO:0007669"/>
    <property type="project" value="UniProtKB-KW"/>
</dbReference>
<dbReference type="Pfam" id="PF06824">
    <property type="entry name" value="Glyco_hydro_125"/>
    <property type="match status" value="1"/>
</dbReference>
<evidence type="ECO:0000313" key="1">
    <source>
        <dbReference type="EMBL" id="TSJ78534.1"/>
    </source>
</evidence>
<dbReference type="PANTHER" id="PTHR31047:SF0">
    <property type="entry name" value="MEIOTICALLY UP-REGULATED GENE 157 PROTEIN"/>
    <property type="match status" value="1"/>
</dbReference>
<sequence length="455" mass="50490">MPTSPSLPSQRPAPDQRRFKNAAIEALITDVSSAIADPELAWLFTNCLPNTLDTTVDHRIDEKGSPDTYVITGDIPAMWLRDSAAQIWPYLPLARTDIALRSLIAGVIRRQTDGVLLDPYANAFYREPVLGEWKDDDTEMRPGVHERKWEIDSLAYFLRLSHGYWAATGDASPFDEHWRHAVAAVFSVIRVEQASGDPDGNVRSPYSFVRPGQAHESLPCDGYGLPSRTCGLIRCGFRPSDDRVAYPFLVSANAMMAVSLRNLSLLLDALACAELATQAKALATEINRALDMHAVVQHPSHGEIWAYEVDGLGGINLMDDANIPSLISLPYFGFCAKDDPRYLRTRAFLLSTDNPQYVAGKAARGIGGPHTGPGTIWPMALIMQALTATEDTEILECLRYLKTTHAGTGFMHESFHGDDAHRFTRHWFAWANTLFGELIVTLYHQRRHLLASHPA</sequence>
<evidence type="ECO:0000313" key="2">
    <source>
        <dbReference type="Proteomes" id="UP000315648"/>
    </source>
</evidence>
<dbReference type="RefSeq" id="WP_144228875.1">
    <property type="nucleotide sequence ID" value="NZ_CBCRVV010000022.1"/>
</dbReference>
<dbReference type="OrthoDB" id="181472at2"/>
<protein>
    <submittedName>
        <fullName evidence="1">Glycoside hydrolase family 125 protein</fullName>
    </submittedName>
</protein>
<proteinExistence type="predicted"/>
<dbReference type="InterPro" id="IPR008928">
    <property type="entry name" value="6-hairpin_glycosidase_sf"/>
</dbReference>
<dbReference type="InterPro" id="IPR012341">
    <property type="entry name" value="6hp_glycosidase-like_sf"/>
</dbReference>
<dbReference type="SMART" id="SM01149">
    <property type="entry name" value="DUF1237"/>
    <property type="match status" value="1"/>
</dbReference>
<dbReference type="EMBL" id="VMBG01000001">
    <property type="protein sequence ID" value="TSJ78534.1"/>
    <property type="molecule type" value="Genomic_DNA"/>
</dbReference>